<dbReference type="eggNOG" id="COG1196">
    <property type="taxonomic scope" value="Bacteria"/>
</dbReference>
<dbReference type="Pfam" id="PF11740">
    <property type="entry name" value="KfrA_N"/>
    <property type="match status" value="1"/>
</dbReference>
<feature type="domain" description="KfrA N-terminal DNA-binding" evidence="2">
    <location>
        <begin position="32"/>
        <end position="142"/>
    </location>
</feature>
<evidence type="ECO:0000313" key="3">
    <source>
        <dbReference type="EMBL" id="CBW76725.1"/>
    </source>
</evidence>
<evidence type="ECO:0000256" key="1">
    <source>
        <dbReference type="SAM" id="MobiDB-lite"/>
    </source>
</evidence>
<dbReference type="HOGENOM" id="CLU_109727_0_0_4"/>
<feature type="region of interest" description="Disordered" evidence="1">
    <location>
        <begin position="132"/>
        <end position="162"/>
    </location>
</feature>
<accession>E5AUF1</accession>
<dbReference type="KEGG" id="brh:RBRH_01892"/>
<dbReference type="OrthoDB" id="9178680at2"/>
<gene>
    <name evidence="3" type="ordered locus">RBRH_01892</name>
</gene>
<dbReference type="AlphaFoldDB" id="E5AUF1"/>
<dbReference type="RefSeq" id="WP_013428586.1">
    <property type="nucleotide sequence ID" value="NC_014718.1"/>
</dbReference>
<protein>
    <recommendedName>
        <fullName evidence="2">KfrA N-terminal DNA-binding domain-containing protein</fullName>
    </recommendedName>
</protein>
<keyword evidence="3" id="KW-0614">Plasmid</keyword>
<evidence type="ECO:0000259" key="2">
    <source>
        <dbReference type="Pfam" id="PF11740"/>
    </source>
</evidence>
<proteinExistence type="predicted"/>
<dbReference type="Proteomes" id="UP000007437">
    <property type="component" value="Plasmid pBRH01"/>
</dbReference>
<feature type="region of interest" description="Disordered" evidence="1">
    <location>
        <begin position="176"/>
        <end position="219"/>
    </location>
</feature>
<name>E5AUF1_MYCRK</name>
<organism evidence="3 4">
    <name type="scientific">Mycetohabitans rhizoxinica (strain DSM 19002 / CIP 109453 / HKI 454)</name>
    <name type="common">Paraburkholderia rhizoxinica</name>
    <dbReference type="NCBI Taxonomy" id="882378"/>
    <lineage>
        <taxon>Bacteria</taxon>
        <taxon>Pseudomonadati</taxon>
        <taxon>Pseudomonadota</taxon>
        <taxon>Betaproteobacteria</taxon>
        <taxon>Burkholderiales</taxon>
        <taxon>Burkholderiaceae</taxon>
        <taxon>Mycetohabitans</taxon>
    </lineage>
</organism>
<sequence length="219" mass="24170">MSDVLSPDAALTTEIARLKATHSNTRELYREVCALLFFRFGITPTANRLYQLVRKGSMGTPTAVLSEFWHELREKSRVKLDHPDLPSELRDAAGTLVATLWERAAATAHAALEDVRAEMRLERDAAAAEVAAAREAAAHAERTLEEPRAERQALQAQLGDSRQHIGTLEGSLAALQRASAEAEKARRARQRIPTQSALGRTSGPIRRPRPPTRALKKSR</sequence>
<feature type="compositionally biased region" description="Basic and acidic residues" evidence="1">
    <location>
        <begin position="136"/>
        <end position="151"/>
    </location>
</feature>
<dbReference type="EMBL" id="FR687360">
    <property type="protein sequence ID" value="CBW76725.1"/>
    <property type="molecule type" value="Genomic_DNA"/>
</dbReference>
<dbReference type="InterPro" id="IPR021104">
    <property type="entry name" value="KfrA_DNA-bd_N"/>
</dbReference>
<evidence type="ECO:0000313" key="4">
    <source>
        <dbReference type="Proteomes" id="UP000007437"/>
    </source>
</evidence>
<feature type="compositionally biased region" description="Basic residues" evidence="1">
    <location>
        <begin position="206"/>
        <end position="219"/>
    </location>
</feature>
<geneLocation type="plasmid" evidence="3 4">
    <name>pBRH01</name>
</geneLocation>
<reference evidence="3 4" key="1">
    <citation type="journal article" date="2011" name="J. Bacteriol.">
        <title>Complete genome sequence of Burkholderia rhizoxinica, an endosymbiont of Rhizopus microsporus.</title>
        <authorList>
            <person name="Lackner G."/>
            <person name="Moebius N."/>
            <person name="Partida-Martinez L."/>
            <person name="Hertweck C."/>
        </authorList>
    </citation>
    <scope>NUCLEOTIDE SEQUENCE [LARGE SCALE GENOMIC DNA]</scope>
    <source>
        <strain evidence="4">DSM 19002 / CIP 109453 / HKI 454</strain>
        <plasmid evidence="3 4">pBRH01</plasmid>
    </source>
</reference>